<dbReference type="RefSeq" id="WP_188816909.1">
    <property type="nucleotide sequence ID" value="NZ_BMOF01000013.1"/>
</dbReference>
<feature type="transmembrane region" description="Helical" evidence="1">
    <location>
        <begin position="65"/>
        <end position="85"/>
    </location>
</feature>
<feature type="transmembrane region" description="Helical" evidence="1">
    <location>
        <begin position="176"/>
        <end position="198"/>
    </location>
</feature>
<dbReference type="AlphaFoldDB" id="A0A8J3B6Q2"/>
<reference evidence="2" key="2">
    <citation type="submission" date="2020-09" db="EMBL/GenBank/DDBJ databases">
        <authorList>
            <person name="Sun Q."/>
            <person name="Ohkuma M."/>
        </authorList>
    </citation>
    <scope>NUCLEOTIDE SEQUENCE</scope>
    <source>
        <strain evidence="2">JCM 14719</strain>
    </source>
</reference>
<feature type="transmembrane region" description="Helical" evidence="1">
    <location>
        <begin position="205"/>
        <end position="225"/>
    </location>
</feature>
<organism evidence="2 3">
    <name type="scientific">Calditerricola satsumensis</name>
    <dbReference type="NCBI Taxonomy" id="373054"/>
    <lineage>
        <taxon>Bacteria</taxon>
        <taxon>Bacillati</taxon>
        <taxon>Bacillota</taxon>
        <taxon>Bacilli</taxon>
        <taxon>Bacillales</taxon>
        <taxon>Bacillaceae</taxon>
        <taxon>Calditerricola</taxon>
    </lineage>
</organism>
<sequence>MNRSAYALARFYAKLALRNPATLFAMGGAIGYTVLTSMDEATRLQHSGLRLNLLEVMFHIFDNPLYTTFGLFVPFLIIVSPLFYIKDLERLIAYRASHRSNLWIAKVLAIVQITIVFLSTAFLIALAVTALQYPVAFEWSDAYAHLAKSSTNPAERPDYRVANAYLYQTHNPLSVLVLQVLLFFASFVLVGVLSAVFAQIFQRPAVTLILVAMYWIIAQTPAGMVPPVLTFLSPQAHLLLQIRSSAFPFAVSFLYLVPTLVLSFLLGQMKTKRAILG</sequence>
<accession>A0A8J3B6Q2</accession>
<dbReference type="EMBL" id="BMOF01000013">
    <property type="protein sequence ID" value="GGJ97475.1"/>
    <property type="molecule type" value="Genomic_DNA"/>
</dbReference>
<proteinExistence type="predicted"/>
<evidence type="ECO:0000313" key="3">
    <source>
        <dbReference type="Proteomes" id="UP000637720"/>
    </source>
</evidence>
<feature type="transmembrane region" description="Helical" evidence="1">
    <location>
        <begin position="245"/>
        <end position="266"/>
    </location>
</feature>
<feature type="transmembrane region" description="Helical" evidence="1">
    <location>
        <begin position="106"/>
        <end position="131"/>
    </location>
</feature>
<evidence type="ECO:0000313" key="2">
    <source>
        <dbReference type="EMBL" id="GGJ97475.1"/>
    </source>
</evidence>
<keyword evidence="1" id="KW-0472">Membrane</keyword>
<evidence type="ECO:0000256" key="1">
    <source>
        <dbReference type="SAM" id="Phobius"/>
    </source>
</evidence>
<protein>
    <submittedName>
        <fullName evidence="2">Uncharacterized protein</fullName>
    </submittedName>
</protein>
<keyword evidence="1" id="KW-1133">Transmembrane helix</keyword>
<keyword evidence="3" id="KW-1185">Reference proteome</keyword>
<comment type="caution">
    <text evidence="2">The sequence shown here is derived from an EMBL/GenBank/DDBJ whole genome shotgun (WGS) entry which is preliminary data.</text>
</comment>
<gene>
    <name evidence="2" type="ORF">GCM10007043_09120</name>
</gene>
<dbReference type="Proteomes" id="UP000637720">
    <property type="component" value="Unassembled WGS sequence"/>
</dbReference>
<feature type="transmembrane region" description="Helical" evidence="1">
    <location>
        <begin position="21"/>
        <end position="38"/>
    </location>
</feature>
<keyword evidence="1" id="KW-0812">Transmembrane</keyword>
<name>A0A8J3B6Q2_9BACI</name>
<reference evidence="2" key="1">
    <citation type="journal article" date="2014" name="Int. J. Syst. Evol. Microbiol.">
        <title>Complete genome sequence of Corynebacterium casei LMG S-19264T (=DSM 44701T), isolated from a smear-ripened cheese.</title>
        <authorList>
            <consortium name="US DOE Joint Genome Institute (JGI-PGF)"/>
            <person name="Walter F."/>
            <person name="Albersmeier A."/>
            <person name="Kalinowski J."/>
            <person name="Ruckert C."/>
        </authorList>
    </citation>
    <scope>NUCLEOTIDE SEQUENCE</scope>
    <source>
        <strain evidence="2">JCM 14719</strain>
    </source>
</reference>